<keyword evidence="1" id="KW-0812">Transmembrane</keyword>
<keyword evidence="3" id="KW-1185">Reference proteome</keyword>
<proteinExistence type="predicted"/>
<comment type="caution">
    <text evidence="2">The sequence shown here is derived from an EMBL/GenBank/DDBJ whole genome shotgun (WGS) entry which is preliminary data.</text>
</comment>
<keyword evidence="1" id="KW-0472">Membrane</keyword>
<feature type="transmembrane region" description="Helical" evidence="1">
    <location>
        <begin position="35"/>
        <end position="53"/>
    </location>
</feature>
<accession>A0A540R8T8</accession>
<organism evidence="2 3">
    <name type="scientific">Corynebacterium phoceense</name>
    <dbReference type="NCBI Taxonomy" id="1686286"/>
    <lineage>
        <taxon>Bacteria</taxon>
        <taxon>Bacillati</taxon>
        <taxon>Actinomycetota</taxon>
        <taxon>Actinomycetes</taxon>
        <taxon>Mycobacteriales</taxon>
        <taxon>Corynebacteriaceae</taxon>
        <taxon>Corynebacterium</taxon>
    </lineage>
</organism>
<dbReference type="AlphaFoldDB" id="A0A540R8T8"/>
<reference evidence="2 3" key="1">
    <citation type="submission" date="2019-06" db="EMBL/GenBank/DDBJ databases">
        <title>Draft genome of C. phoceense Strain 272.</title>
        <authorList>
            <person name="Pacheco L.G.C."/>
            <person name="Barberis C.M."/>
            <person name="Almuzara M.N."/>
            <person name="Traglia G.M."/>
            <person name="Santos C.S."/>
            <person name="Rocha D.J.P.G."/>
            <person name="Aguiar E.R.G.R."/>
            <person name="Vay C.A."/>
        </authorList>
    </citation>
    <scope>NUCLEOTIDE SEQUENCE [LARGE SCALE GENOMIC DNA]</scope>
    <source>
        <strain evidence="2 3">272</strain>
    </source>
</reference>
<dbReference type="STRING" id="1686286.GCA_900092335_01232"/>
<dbReference type="GeneID" id="79852479"/>
<evidence type="ECO:0000256" key="1">
    <source>
        <dbReference type="SAM" id="Phobius"/>
    </source>
</evidence>
<dbReference type="EMBL" id="VHIR01000003">
    <property type="protein sequence ID" value="TQE44159.1"/>
    <property type="molecule type" value="Genomic_DNA"/>
</dbReference>
<gene>
    <name evidence="2" type="ORF">EJK80_03240</name>
</gene>
<keyword evidence="1" id="KW-1133">Transmembrane helix</keyword>
<protein>
    <submittedName>
        <fullName evidence="2">Uncharacterized protein</fullName>
    </submittedName>
</protein>
<evidence type="ECO:0000313" key="2">
    <source>
        <dbReference type="EMBL" id="TQE44159.1"/>
    </source>
</evidence>
<evidence type="ECO:0000313" key="3">
    <source>
        <dbReference type="Proteomes" id="UP000318080"/>
    </source>
</evidence>
<dbReference type="Proteomes" id="UP000318080">
    <property type="component" value="Unassembled WGS sequence"/>
</dbReference>
<name>A0A540R8T8_9CORY</name>
<dbReference type="RefSeq" id="WP_066485149.1">
    <property type="nucleotide sequence ID" value="NZ_JADPQA010000010.1"/>
</dbReference>
<sequence length="61" mass="6805">MRRALLWDSALGFVGFFAALALLQAILNLFQPSPALWPGLLAGVLVALEWALWRAKRKDLQ</sequence>